<organism evidence="1 2">
    <name type="scientific">Mucilaginibacter panaciglaebae</name>
    <dbReference type="NCBI Taxonomy" id="502331"/>
    <lineage>
        <taxon>Bacteria</taxon>
        <taxon>Pseudomonadati</taxon>
        <taxon>Bacteroidota</taxon>
        <taxon>Sphingobacteriia</taxon>
        <taxon>Sphingobacteriales</taxon>
        <taxon>Sphingobacteriaceae</taxon>
        <taxon>Mucilaginibacter</taxon>
    </lineage>
</organism>
<dbReference type="EMBL" id="BAABCV010000011">
    <property type="protein sequence ID" value="GAA4102243.1"/>
    <property type="molecule type" value="Genomic_DNA"/>
</dbReference>
<evidence type="ECO:0000313" key="2">
    <source>
        <dbReference type="Proteomes" id="UP001500841"/>
    </source>
</evidence>
<reference evidence="2" key="1">
    <citation type="journal article" date="2019" name="Int. J. Syst. Evol. Microbiol.">
        <title>The Global Catalogue of Microorganisms (GCM) 10K type strain sequencing project: providing services to taxonomists for standard genome sequencing and annotation.</title>
        <authorList>
            <consortium name="The Broad Institute Genomics Platform"/>
            <consortium name="The Broad Institute Genome Sequencing Center for Infectious Disease"/>
            <person name="Wu L."/>
            <person name="Ma J."/>
        </authorList>
    </citation>
    <scope>NUCLEOTIDE SEQUENCE [LARGE SCALE GENOMIC DNA]</scope>
    <source>
        <strain evidence="2">JCM 17085</strain>
    </source>
</reference>
<accession>A0ABP7X1G2</accession>
<sequence length="369" mass="41430">MSNYREYPTFERPAEIELIRSMAHRPLTKKENKVLDNFFRDAADSSDAFIVKSAADWLRTTDDALGAGDMLFGDFWYRGELCIMFADTNVGKSILAVQIGDSLSRGEAIAGIDTAQRPEKVLYFDFELSTMQFKKRYSNGMYGDYRFSPNFARLVFNPDANGARKFATYADYLNNAIENVIISSGARILIIDNITCLRSGTEAAASAVSLMSKLQAIKHQYKLSILVLAHTPKRNPAKPISRNDLQGSKMLINFADSAFAIGESQTDAGLRYLKQIKQRSGTQVYGADNVRLCRIIKPYNFLHFDLAGREPEARHLLQYTEQHRKITEDRVVQLRSQGLSIRAVAAETAMSFGTVCRMVKRLERAGTNG</sequence>
<dbReference type="Pfam" id="PF13481">
    <property type="entry name" value="AAA_25"/>
    <property type="match status" value="1"/>
</dbReference>
<evidence type="ECO:0000313" key="1">
    <source>
        <dbReference type="EMBL" id="GAA4102243.1"/>
    </source>
</evidence>
<dbReference type="Proteomes" id="UP001500841">
    <property type="component" value="Unassembled WGS sequence"/>
</dbReference>
<dbReference type="Gene3D" id="3.40.50.300">
    <property type="entry name" value="P-loop containing nucleotide triphosphate hydrolases"/>
    <property type="match status" value="1"/>
</dbReference>
<comment type="caution">
    <text evidence="1">The sequence shown here is derived from an EMBL/GenBank/DDBJ whole genome shotgun (WGS) entry which is preliminary data.</text>
</comment>
<proteinExistence type="predicted"/>
<dbReference type="InterPro" id="IPR027417">
    <property type="entry name" value="P-loop_NTPase"/>
</dbReference>
<protein>
    <recommendedName>
        <fullName evidence="3">AAA domain-containing protein</fullName>
    </recommendedName>
</protein>
<name>A0ABP7X1G2_9SPHI</name>
<dbReference type="RefSeq" id="WP_345106025.1">
    <property type="nucleotide sequence ID" value="NZ_BAABCV010000011.1"/>
</dbReference>
<keyword evidence="2" id="KW-1185">Reference proteome</keyword>
<gene>
    <name evidence="1" type="ORF">GCM10022392_29000</name>
</gene>
<evidence type="ECO:0008006" key="3">
    <source>
        <dbReference type="Google" id="ProtNLM"/>
    </source>
</evidence>
<dbReference type="SUPFAM" id="SSF52540">
    <property type="entry name" value="P-loop containing nucleoside triphosphate hydrolases"/>
    <property type="match status" value="1"/>
</dbReference>